<dbReference type="Gene3D" id="1.20.140.10">
    <property type="entry name" value="Butyryl-CoA Dehydrogenase, subunit A, domain 3"/>
    <property type="match status" value="1"/>
</dbReference>
<evidence type="ECO:0000256" key="4">
    <source>
        <dbReference type="ARBA" id="ARBA00022827"/>
    </source>
</evidence>
<evidence type="ECO:0000259" key="7">
    <source>
        <dbReference type="Pfam" id="PF00441"/>
    </source>
</evidence>
<proteinExistence type="inferred from homology"/>
<evidence type="ECO:0000313" key="11">
    <source>
        <dbReference type="Proteomes" id="UP001519667"/>
    </source>
</evidence>
<comment type="caution">
    <text evidence="10">The sequence shown here is derived from an EMBL/GenBank/DDBJ whole genome shotgun (WGS) entry which is preliminary data.</text>
</comment>
<evidence type="ECO:0000259" key="9">
    <source>
        <dbReference type="Pfam" id="PF02771"/>
    </source>
</evidence>
<dbReference type="InterPro" id="IPR009100">
    <property type="entry name" value="AcylCoA_DH/oxidase_NM_dom_sf"/>
</dbReference>
<dbReference type="InterPro" id="IPR006091">
    <property type="entry name" value="Acyl-CoA_Oxase/DH_mid-dom"/>
</dbReference>
<dbReference type="Pfam" id="PF02770">
    <property type="entry name" value="Acyl-CoA_dh_M"/>
    <property type="match status" value="1"/>
</dbReference>
<protein>
    <submittedName>
        <fullName evidence="10">Acyl-CoA dehydrogenase family protein</fullName>
    </submittedName>
</protein>
<dbReference type="InterPro" id="IPR009075">
    <property type="entry name" value="AcylCo_DH/oxidase_C"/>
</dbReference>
<evidence type="ECO:0000256" key="1">
    <source>
        <dbReference type="ARBA" id="ARBA00001974"/>
    </source>
</evidence>
<dbReference type="EMBL" id="JAGTIS010000005">
    <property type="protein sequence ID" value="MBT8766751.1"/>
    <property type="molecule type" value="Genomic_DNA"/>
</dbReference>
<reference evidence="10 11" key="1">
    <citation type="submission" date="2021-04" db="EMBL/GenBank/DDBJ databases">
        <title>Pseudomonas boanensis sp. nov., a bacterium isolated from river water used for household purposes in Boane District, Mozambique.</title>
        <authorList>
            <person name="Nicklasson M."/>
            <person name="Martin-Rodriguez A.J."/>
            <person name="Thorell K."/>
            <person name="Neves L."/>
            <person name="Mussagy A."/>
            <person name="Rydberg H.A."/>
            <person name="Hernroth B."/>
            <person name="Svensson-Stadler L."/>
            <person name="Sjoling A."/>
        </authorList>
    </citation>
    <scope>NUCLEOTIDE SEQUENCE [LARGE SCALE GENOMIC DNA]</scope>
    <source>
        <strain evidence="10 11">DB1</strain>
    </source>
</reference>
<dbReference type="SUPFAM" id="SSF56645">
    <property type="entry name" value="Acyl-CoA dehydrogenase NM domain-like"/>
    <property type="match status" value="1"/>
</dbReference>
<dbReference type="InterPro" id="IPR013786">
    <property type="entry name" value="AcylCoA_DH/ox_N"/>
</dbReference>
<evidence type="ECO:0000256" key="6">
    <source>
        <dbReference type="RuleBase" id="RU362125"/>
    </source>
</evidence>
<dbReference type="SUPFAM" id="SSF47203">
    <property type="entry name" value="Acyl-CoA dehydrogenase C-terminal domain-like"/>
    <property type="match status" value="1"/>
</dbReference>
<dbReference type="Gene3D" id="2.40.110.10">
    <property type="entry name" value="Butyryl-CoA Dehydrogenase, subunit A, domain 2"/>
    <property type="match status" value="1"/>
</dbReference>
<feature type="domain" description="Acyl-CoA dehydrogenase/oxidase N-terminal" evidence="9">
    <location>
        <begin position="6"/>
        <end position="123"/>
    </location>
</feature>
<feature type="domain" description="Acyl-CoA oxidase/dehydrogenase middle" evidence="8">
    <location>
        <begin position="127"/>
        <end position="221"/>
    </location>
</feature>
<comment type="cofactor">
    <cofactor evidence="1 6">
        <name>FAD</name>
        <dbReference type="ChEBI" id="CHEBI:57692"/>
    </cofactor>
</comment>
<evidence type="ECO:0000256" key="3">
    <source>
        <dbReference type="ARBA" id="ARBA00022630"/>
    </source>
</evidence>
<evidence type="ECO:0000256" key="5">
    <source>
        <dbReference type="ARBA" id="ARBA00023002"/>
    </source>
</evidence>
<dbReference type="InterPro" id="IPR046373">
    <property type="entry name" value="Acyl-CoA_Oxase/DH_mid-dom_sf"/>
</dbReference>
<dbReference type="Gene3D" id="1.10.540.10">
    <property type="entry name" value="Acyl-CoA dehydrogenase/oxidase, N-terminal domain"/>
    <property type="match status" value="1"/>
</dbReference>
<keyword evidence="5 6" id="KW-0560">Oxidoreductase</keyword>
<feature type="domain" description="Acyl-CoA dehydrogenase/oxidase C-terminal" evidence="7">
    <location>
        <begin position="233"/>
        <end position="405"/>
    </location>
</feature>
<accession>A0ABS5XGD4</accession>
<dbReference type="InterPro" id="IPR052161">
    <property type="entry name" value="Mycobact_Acyl-CoA_DH"/>
</dbReference>
<dbReference type="Pfam" id="PF00441">
    <property type="entry name" value="Acyl-CoA_dh_1"/>
    <property type="match status" value="1"/>
</dbReference>
<dbReference type="InterPro" id="IPR037069">
    <property type="entry name" value="AcylCoA_DH/ox_N_sf"/>
</dbReference>
<evidence type="ECO:0000313" key="10">
    <source>
        <dbReference type="EMBL" id="MBT8766751.1"/>
    </source>
</evidence>
<gene>
    <name evidence="10" type="ORF">J7302_11545</name>
</gene>
<dbReference type="Pfam" id="PF02771">
    <property type="entry name" value="Acyl-CoA_dh_N"/>
    <property type="match status" value="1"/>
</dbReference>
<organism evidence="10 11">
    <name type="scientific">Metapseudomonas boanensis</name>
    <dbReference type="NCBI Taxonomy" id="2822138"/>
    <lineage>
        <taxon>Bacteria</taxon>
        <taxon>Pseudomonadati</taxon>
        <taxon>Pseudomonadota</taxon>
        <taxon>Gammaproteobacteria</taxon>
        <taxon>Pseudomonadales</taxon>
        <taxon>Pseudomonadaceae</taxon>
        <taxon>Metapseudomonas</taxon>
    </lineage>
</organism>
<sequence length="408" mass="44678">MNIQWSEQEAAFRREVQDFFASELDDELCAAGRWMTSVYGDHELCLRWQRKLLERGWLAPAWPVEHGGCDWSVAQHYIFAQEKAYAGAPPVSPMGIQMCAPALIAFGTPEQKAFFLPRMLSGEHFWCQGYSEAEAGSDLAALSMSAAEEGEELVCNGTKLWSTHAHVANWVFCLVRTSREDKPQKGITFLLIDMHSPGVEVRPIVSLTGEHIQNEIHFSDVRVPKANVVGRIGDGWTVAKYLLEFERGGAAYAPQMLVRLDELREFARSAPADRGGYLVDDPLFSARLADVECQVNALELYELETLSTLSLGGSPGAAASVMKILGTELQQAVTELGLEVAGHYGAAFQPQAGRPGGPVLRPHAGATFLGERTAALAPLRYFNERAGTIYAGANEIQRNILAKTVLGL</sequence>
<dbReference type="InterPro" id="IPR036250">
    <property type="entry name" value="AcylCo_DH-like_C"/>
</dbReference>
<dbReference type="RefSeq" id="WP_215374099.1">
    <property type="nucleotide sequence ID" value="NZ_JAGTIS010000005.1"/>
</dbReference>
<evidence type="ECO:0000256" key="2">
    <source>
        <dbReference type="ARBA" id="ARBA00009347"/>
    </source>
</evidence>
<evidence type="ECO:0000259" key="8">
    <source>
        <dbReference type="Pfam" id="PF02770"/>
    </source>
</evidence>
<comment type="similarity">
    <text evidence="2 6">Belongs to the acyl-CoA dehydrogenase family.</text>
</comment>
<keyword evidence="4 6" id="KW-0274">FAD</keyword>
<dbReference type="PANTHER" id="PTHR43292:SF3">
    <property type="entry name" value="ACYL-COA DEHYDROGENASE FADE29"/>
    <property type="match status" value="1"/>
</dbReference>
<keyword evidence="11" id="KW-1185">Reference proteome</keyword>
<name>A0ABS5XGD4_9GAMM</name>
<dbReference type="PANTHER" id="PTHR43292">
    <property type="entry name" value="ACYL-COA DEHYDROGENASE"/>
    <property type="match status" value="1"/>
</dbReference>
<dbReference type="Proteomes" id="UP001519667">
    <property type="component" value="Unassembled WGS sequence"/>
</dbReference>
<keyword evidence="3 6" id="KW-0285">Flavoprotein</keyword>